<dbReference type="SUPFAM" id="SSF142913">
    <property type="entry name" value="YktB/PF0168-like"/>
    <property type="match status" value="1"/>
</dbReference>
<dbReference type="RefSeq" id="WP_070791086.1">
    <property type="nucleotide sequence ID" value="NZ_MKIR01000001.1"/>
</dbReference>
<comment type="similarity">
    <text evidence="1">Belongs to the UPF0637 family.</text>
</comment>
<dbReference type="Gene3D" id="3.30.930.20">
    <property type="entry name" value="Protein of unknown function DUF1054"/>
    <property type="match status" value="1"/>
</dbReference>
<dbReference type="Pfam" id="PF06335">
    <property type="entry name" value="DUF1054"/>
    <property type="match status" value="1"/>
</dbReference>
<dbReference type="HAMAP" id="MF_01851">
    <property type="entry name" value="UPF0637"/>
    <property type="match status" value="1"/>
</dbReference>
<proteinExistence type="inferred from homology"/>
<dbReference type="AlphaFoldDB" id="A0A1E8GSB6"/>
<comment type="caution">
    <text evidence="2">The sequence shown here is derived from an EMBL/GenBank/DDBJ whole genome shotgun (WGS) entry which is preliminary data.</text>
</comment>
<evidence type="ECO:0000313" key="2">
    <source>
        <dbReference type="EMBL" id="OFI50368.1"/>
    </source>
</evidence>
<name>A0A1E8GSB6_9LACT</name>
<reference evidence="3" key="1">
    <citation type="submission" date="2016-09" db="EMBL/GenBank/DDBJ databases">
        <title>Draft genome sequence of a novel species of the family Streptococcaceae isolated from flowers.</title>
        <authorList>
            <person name="Chuah L.-O."/>
            <person name="Yap K.-P."/>
            <person name="Thong K.L."/>
            <person name="Liong M.T."/>
            <person name="Ahmad R."/>
            <person name="Rusul G."/>
        </authorList>
    </citation>
    <scope>NUCLEOTIDE SEQUENCE [LARGE SCALE GENOMIC DNA]</scope>
    <source>
        <strain evidence="3">DF1</strain>
    </source>
</reference>
<dbReference type="InterPro" id="IPR053707">
    <property type="entry name" value="UPF0637_domain_sf"/>
</dbReference>
<dbReference type="STRING" id="1859473.BG261_00330"/>
<gene>
    <name evidence="2" type="ORF">BG261_00330</name>
</gene>
<sequence>MFTEESFEVFNVNGLDERMVEIRAHIQPVFKEVLESIKPQVEEAVGHDAFVHIAQHIRRTKNAPESTWSAISLNKRGYKSEPHLQLGIWKDYVFMYISLIDNPKEEKVMADYLLDNIESLNSLPQDFVYSKDHTVPEYYPITDGGVEAAITRLRDVKKGEFEFGRVIPADSDIWSDPQKAKEFVEETYENLIPIYTELLKAANHI</sequence>
<dbReference type="Proteomes" id="UP000178622">
    <property type="component" value="Unassembled WGS sequence"/>
</dbReference>
<protein>
    <recommendedName>
        <fullName evidence="1">UPF0637 protein BG261_00330</fullName>
    </recommendedName>
</protein>
<dbReference type="OrthoDB" id="9812818at2"/>
<dbReference type="InterPro" id="IPR009403">
    <property type="entry name" value="UPF0637"/>
</dbReference>
<evidence type="ECO:0000256" key="1">
    <source>
        <dbReference type="HAMAP-Rule" id="MF_01851"/>
    </source>
</evidence>
<keyword evidence="3" id="KW-1185">Reference proteome</keyword>
<organism evidence="2 3">
    <name type="scientific">Floricoccus tropicus</name>
    <dbReference type="NCBI Taxonomy" id="1859473"/>
    <lineage>
        <taxon>Bacteria</taxon>
        <taxon>Bacillati</taxon>
        <taxon>Bacillota</taxon>
        <taxon>Bacilli</taxon>
        <taxon>Lactobacillales</taxon>
        <taxon>Streptococcaceae</taxon>
        <taxon>Floricoccus</taxon>
    </lineage>
</organism>
<dbReference type="PIRSF" id="PIRSF021332">
    <property type="entry name" value="DUF1054"/>
    <property type="match status" value="1"/>
</dbReference>
<dbReference type="EMBL" id="MKIR01000001">
    <property type="protein sequence ID" value="OFI50368.1"/>
    <property type="molecule type" value="Genomic_DNA"/>
</dbReference>
<evidence type="ECO:0000313" key="3">
    <source>
        <dbReference type="Proteomes" id="UP000178622"/>
    </source>
</evidence>
<accession>A0A1E8GSB6</accession>